<evidence type="ECO:0000313" key="11">
    <source>
        <dbReference type="Proteomes" id="UP000305546"/>
    </source>
</evidence>
<evidence type="ECO:0000256" key="7">
    <source>
        <dbReference type="ARBA" id="ARBA00023145"/>
    </source>
</evidence>
<accession>A0A5C4M003</accession>
<evidence type="ECO:0000256" key="5">
    <source>
        <dbReference type="ARBA" id="ARBA00022825"/>
    </source>
</evidence>
<sequence length="681" mass="71022">MCGKQTFSLLCNFSFPWPVFASNLCAVPPFTEEGKSVVRRALTLAVSLALAGGAAAAIPATAAAQGRAVIPLSHPQWATPQSKVADTTSSSKLDFRVYLSMRDQAGAEATARAVSDPSSKTYRQYLSPEQVRDRFGASDATVNSVHDWLSGSGFSIGAVPSNKAYVEATGTADQVEKAFAVDLGKYKVEGQVLRAADRELSVPTSLASDVLGVVGVDQADQLLKPDHTTGSPGDVPPSAGFRNAPPCGSYYGQKVDTTDPAYGGKNLPYAPCGYTPAQLRSAYGIDKAHADGSGTTVAIVDAFASPTLYADAAEYAKRNDPAHPLAKSQFSEKIFPTNPAQEPPNQCDAAGWYGEQTLDVEAVHAMAPGAHILYVGGSDCQDASLDQALNWIVAGHTADVISNSYGDAGEDIPASEVRVWNQIAIQAAAEGISVLFSSGDSGDEAARLGTPSADFPASDPWVTAVGGTSLAIGQNGQKLFETGWETGKSTLTNGAWVPGPPGSYVYGSGGGTSVLFGQPFYQQGVVPDALSTQNQHGKHKGRVVPDISAIGDPNTGFLIGQTQTFPDGVYYDQYRIGGTSLASPVLAGIVAVSDSLTHYSHGFLNPLEYTVAARTPAITDVGHVDGGVTRVDYANSVDSSDGVIVSERTFDYPNLTIHTTGGYDNVTGLGSPNGMAFLLMP</sequence>
<feature type="signal peptide" evidence="8">
    <location>
        <begin position="1"/>
        <end position="21"/>
    </location>
</feature>
<feature type="domain" description="Peptidase S53" evidence="9">
    <location>
        <begin position="273"/>
        <end position="681"/>
    </location>
</feature>
<evidence type="ECO:0000256" key="4">
    <source>
        <dbReference type="ARBA" id="ARBA00022801"/>
    </source>
</evidence>
<evidence type="ECO:0000256" key="1">
    <source>
        <dbReference type="ARBA" id="ARBA00001913"/>
    </source>
</evidence>
<keyword evidence="5" id="KW-0720">Serine protease</keyword>
<dbReference type="GO" id="GO:0046872">
    <property type="term" value="F:metal ion binding"/>
    <property type="evidence" value="ECO:0007669"/>
    <property type="project" value="UniProtKB-KW"/>
</dbReference>
<evidence type="ECO:0000313" key="10">
    <source>
        <dbReference type="EMBL" id="TNC24540.1"/>
    </source>
</evidence>
<dbReference type="GO" id="GO:0004252">
    <property type="term" value="F:serine-type endopeptidase activity"/>
    <property type="evidence" value="ECO:0007669"/>
    <property type="project" value="InterPro"/>
</dbReference>
<dbReference type="SMART" id="SM00944">
    <property type="entry name" value="Pro-kuma_activ"/>
    <property type="match status" value="1"/>
</dbReference>
<dbReference type="PANTHER" id="PTHR14218">
    <property type="entry name" value="PROTEASE S8 TRIPEPTIDYL PEPTIDASE I CLN2"/>
    <property type="match status" value="1"/>
</dbReference>
<keyword evidence="11" id="KW-1185">Reference proteome</keyword>
<dbReference type="AlphaFoldDB" id="A0A5C4M003"/>
<evidence type="ECO:0000256" key="2">
    <source>
        <dbReference type="ARBA" id="ARBA00022670"/>
    </source>
</evidence>
<proteinExistence type="predicted"/>
<comment type="caution">
    <text evidence="10">The sequence shown here is derived from an EMBL/GenBank/DDBJ whole genome shotgun (WGS) entry which is preliminary data.</text>
</comment>
<gene>
    <name evidence="10" type="ORF">FG385_17130</name>
</gene>
<dbReference type="GO" id="GO:0006508">
    <property type="term" value="P:proteolysis"/>
    <property type="evidence" value="ECO:0007669"/>
    <property type="project" value="UniProtKB-KW"/>
</dbReference>
<organism evidence="10 11">
    <name type="scientific">Amycolatopsis alkalitolerans</name>
    <dbReference type="NCBI Taxonomy" id="2547244"/>
    <lineage>
        <taxon>Bacteria</taxon>
        <taxon>Bacillati</taxon>
        <taxon>Actinomycetota</taxon>
        <taxon>Actinomycetes</taxon>
        <taxon>Pseudonocardiales</taxon>
        <taxon>Pseudonocardiaceae</taxon>
        <taxon>Amycolatopsis</taxon>
    </lineage>
</organism>
<evidence type="ECO:0000256" key="6">
    <source>
        <dbReference type="ARBA" id="ARBA00022837"/>
    </source>
</evidence>
<dbReference type="Pfam" id="PF09286">
    <property type="entry name" value="Pro-kuma_activ"/>
    <property type="match status" value="1"/>
</dbReference>
<protein>
    <submittedName>
        <fullName evidence="10">Serine protease</fullName>
    </submittedName>
</protein>
<keyword evidence="2 10" id="KW-0645">Protease</keyword>
<dbReference type="PROSITE" id="PS51695">
    <property type="entry name" value="SEDOLISIN"/>
    <property type="match status" value="1"/>
</dbReference>
<dbReference type="GO" id="GO:0008240">
    <property type="term" value="F:tripeptidyl-peptidase activity"/>
    <property type="evidence" value="ECO:0007669"/>
    <property type="project" value="TreeGrafter"/>
</dbReference>
<dbReference type="Proteomes" id="UP000305546">
    <property type="component" value="Unassembled WGS sequence"/>
</dbReference>
<reference evidence="10 11" key="1">
    <citation type="submission" date="2019-06" db="EMBL/GenBank/DDBJ databases">
        <title>Amycolatopsis alkalitolerans sp. nov., isolated from Gastrodia elata Blume.</title>
        <authorList>
            <person name="Narsing Rao M.P."/>
            <person name="Li W.J."/>
        </authorList>
    </citation>
    <scope>NUCLEOTIDE SEQUENCE [LARGE SCALE GENOMIC DNA]</scope>
    <source>
        <strain evidence="10 11">SYSUP0005</strain>
    </source>
</reference>
<comment type="cofactor">
    <cofactor evidence="1">
        <name>Ca(2+)</name>
        <dbReference type="ChEBI" id="CHEBI:29108"/>
    </cofactor>
</comment>
<dbReference type="Gene3D" id="3.40.50.200">
    <property type="entry name" value="Peptidase S8/S53 domain"/>
    <property type="match status" value="1"/>
</dbReference>
<keyword evidence="4" id="KW-0378">Hydrolase</keyword>
<keyword evidence="3" id="KW-0479">Metal-binding</keyword>
<dbReference type="InterPro" id="IPR015366">
    <property type="entry name" value="S53_propep"/>
</dbReference>
<dbReference type="InterPro" id="IPR000209">
    <property type="entry name" value="Peptidase_S8/S53_dom"/>
</dbReference>
<feature type="chain" id="PRO_5023019278" evidence="8">
    <location>
        <begin position="22"/>
        <end position="681"/>
    </location>
</feature>
<keyword evidence="8" id="KW-0732">Signal</keyword>
<evidence type="ECO:0000256" key="3">
    <source>
        <dbReference type="ARBA" id="ARBA00022723"/>
    </source>
</evidence>
<keyword evidence="7" id="KW-0865">Zymogen</keyword>
<dbReference type="EMBL" id="VDFW01000014">
    <property type="protein sequence ID" value="TNC24540.1"/>
    <property type="molecule type" value="Genomic_DNA"/>
</dbReference>
<dbReference type="SUPFAM" id="SSF52743">
    <property type="entry name" value="Subtilisin-like"/>
    <property type="match status" value="1"/>
</dbReference>
<evidence type="ECO:0000256" key="8">
    <source>
        <dbReference type="SAM" id="SignalP"/>
    </source>
</evidence>
<dbReference type="CDD" id="cd04056">
    <property type="entry name" value="Peptidases_S53"/>
    <property type="match status" value="1"/>
</dbReference>
<dbReference type="SUPFAM" id="SSF54897">
    <property type="entry name" value="Protease propeptides/inhibitors"/>
    <property type="match status" value="1"/>
</dbReference>
<dbReference type="OrthoDB" id="3480681at2"/>
<keyword evidence="6" id="KW-0106">Calcium</keyword>
<dbReference type="PANTHER" id="PTHR14218:SF15">
    <property type="entry name" value="TRIPEPTIDYL-PEPTIDASE 1"/>
    <property type="match status" value="1"/>
</dbReference>
<evidence type="ECO:0000259" key="9">
    <source>
        <dbReference type="PROSITE" id="PS51695"/>
    </source>
</evidence>
<dbReference type="Pfam" id="PF00082">
    <property type="entry name" value="Peptidase_S8"/>
    <property type="match status" value="1"/>
</dbReference>
<dbReference type="InterPro" id="IPR036852">
    <property type="entry name" value="Peptidase_S8/S53_dom_sf"/>
</dbReference>
<dbReference type="InterPro" id="IPR030400">
    <property type="entry name" value="Sedolisin_dom"/>
</dbReference>
<name>A0A5C4M003_9PSEU</name>
<dbReference type="CDD" id="cd11377">
    <property type="entry name" value="Pro-peptidase_S53"/>
    <property type="match status" value="1"/>
</dbReference>
<dbReference type="InterPro" id="IPR050819">
    <property type="entry name" value="Tripeptidyl-peptidase_I"/>
</dbReference>